<dbReference type="GO" id="GO:0030245">
    <property type="term" value="P:cellulose catabolic process"/>
    <property type="evidence" value="ECO:0007669"/>
    <property type="project" value="UniProtKB-KW"/>
</dbReference>
<accession>A0A0R2P8F3</accession>
<feature type="active site" description="Proton donor" evidence="9">
    <location>
        <position position="160"/>
    </location>
</feature>
<evidence type="ECO:0000256" key="1">
    <source>
        <dbReference type="ARBA" id="ARBA00000448"/>
    </source>
</evidence>
<dbReference type="FunFam" id="3.20.20.80:FF:000004">
    <property type="entry name" value="Beta-glucosidase 6-phospho-beta-glucosidase"/>
    <property type="match status" value="1"/>
</dbReference>
<proteinExistence type="inferred from homology"/>
<evidence type="ECO:0000256" key="9">
    <source>
        <dbReference type="PIRSR" id="PIRSR617736-1"/>
    </source>
</evidence>
<evidence type="ECO:0000256" key="7">
    <source>
        <dbReference type="ARBA" id="ARBA00023295"/>
    </source>
</evidence>
<dbReference type="Proteomes" id="UP000053349">
    <property type="component" value="Unassembled WGS sequence"/>
</dbReference>
<dbReference type="PANTHER" id="PTHR10353">
    <property type="entry name" value="GLYCOSYL HYDROLASE"/>
    <property type="match status" value="1"/>
</dbReference>
<evidence type="ECO:0000313" key="13">
    <source>
        <dbReference type="Proteomes" id="UP000053349"/>
    </source>
</evidence>
<feature type="binding site" evidence="10">
    <location>
        <position position="159"/>
    </location>
    <ligand>
        <name>substrate</name>
    </ligand>
</feature>
<dbReference type="SUPFAM" id="SSF51445">
    <property type="entry name" value="(Trans)glycosidases"/>
    <property type="match status" value="1"/>
</dbReference>
<dbReference type="Gene3D" id="3.20.20.80">
    <property type="entry name" value="Glycosidases"/>
    <property type="match status" value="1"/>
</dbReference>
<dbReference type="InterPro" id="IPR033132">
    <property type="entry name" value="GH_1_N_CS"/>
</dbReference>
<feature type="binding site" evidence="10">
    <location>
        <position position="391"/>
    </location>
    <ligand>
        <name>substrate</name>
    </ligand>
</feature>
<evidence type="ECO:0000256" key="10">
    <source>
        <dbReference type="PIRSR" id="PIRSR617736-2"/>
    </source>
</evidence>
<sequence>MSEFIWGVATSSYQIEGAANEDGRGQSIWDTFCKVPGKVANFDNGDIACDHYHRFKEDLDLMKWMGVKAYRFSVAWPRVIPDGVGRVNEMGLDFYDRLIDSSLEREIAPWLTMYHWDLPEALQLRGGWNNREVVEWFGEYGEVLTSRFGDRVKNWMTLNEPLCSAWLGHLYGDMAPGIKDLQTALNVSHNLLMSHGLACQVIRSNVSEANVGIVINVTPAVPATDSQVDSNAAQLADGFDNRWFLDPVFGRTYPADVIDALGASPEIHSGDMKLIAQDLDFLGVNFYFRQTVAADQNSKPLPIRSVNRENVKKTAMNWEVHPQAFEEILLRISKEYSPKAIYITENGSAWNDEVINGEIIDDERIDYLVRHLDAMRSARNQGAPILGYFAWSFLDNFEWAYGYEKRFGLIYVDYKTQTRTPKKSALFYRQLLLNGTA</sequence>
<feature type="binding site" evidence="10">
    <location>
        <position position="115"/>
    </location>
    <ligand>
        <name>substrate</name>
    </ligand>
</feature>
<dbReference type="PANTHER" id="PTHR10353:SF36">
    <property type="entry name" value="LP05116P"/>
    <property type="match status" value="1"/>
</dbReference>
<dbReference type="InterPro" id="IPR001360">
    <property type="entry name" value="Glyco_hydro_1"/>
</dbReference>
<comment type="caution">
    <text evidence="12">The sequence shown here is derived from an EMBL/GenBank/DDBJ whole genome shotgun (WGS) entry which is preliminary data.</text>
</comment>
<keyword evidence="5" id="KW-0136">Cellulose degradation</keyword>
<evidence type="ECO:0000313" key="12">
    <source>
        <dbReference type="EMBL" id="KRO33152.1"/>
    </source>
</evidence>
<evidence type="ECO:0000256" key="8">
    <source>
        <dbReference type="ARBA" id="ARBA00023326"/>
    </source>
</evidence>
<evidence type="ECO:0000256" key="3">
    <source>
        <dbReference type="ARBA" id="ARBA00012744"/>
    </source>
</evidence>
<dbReference type="InterPro" id="IPR017736">
    <property type="entry name" value="Glyco_hydro_1_beta-glucosidase"/>
</dbReference>
<feature type="binding site" evidence="10">
    <location>
        <position position="287"/>
    </location>
    <ligand>
        <name>substrate</name>
    </ligand>
</feature>
<comment type="catalytic activity">
    <reaction evidence="1 11">
        <text>Hydrolysis of terminal, non-reducing beta-D-glucosyl residues with release of beta-D-glucose.</text>
        <dbReference type="EC" id="3.2.1.21"/>
    </reaction>
</comment>
<evidence type="ECO:0000256" key="11">
    <source>
        <dbReference type="RuleBase" id="RU361175"/>
    </source>
</evidence>
<keyword evidence="8" id="KW-0624">Polysaccharide degradation</keyword>
<keyword evidence="7 11" id="KW-0326">Glycosidase</keyword>
<evidence type="ECO:0000256" key="2">
    <source>
        <dbReference type="ARBA" id="ARBA00010838"/>
    </source>
</evidence>
<dbReference type="GO" id="GO:0008422">
    <property type="term" value="F:beta-glucosidase activity"/>
    <property type="evidence" value="ECO:0007669"/>
    <property type="project" value="UniProtKB-EC"/>
</dbReference>
<dbReference type="GO" id="GO:0005829">
    <property type="term" value="C:cytosol"/>
    <property type="evidence" value="ECO:0007669"/>
    <property type="project" value="TreeGrafter"/>
</dbReference>
<keyword evidence="6" id="KW-0119">Carbohydrate metabolism</keyword>
<dbReference type="NCBIfam" id="TIGR03356">
    <property type="entry name" value="BGL"/>
    <property type="match status" value="1"/>
</dbReference>
<dbReference type="EMBL" id="LIAW01000013">
    <property type="protein sequence ID" value="KRO33152.1"/>
    <property type="molecule type" value="Genomic_DNA"/>
</dbReference>
<protein>
    <recommendedName>
        <fullName evidence="3 11">Beta-glucosidase</fullName>
        <ecNumber evidence="3 11">3.2.1.21</ecNumber>
    </recommendedName>
</protein>
<evidence type="ECO:0000256" key="6">
    <source>
        <dbReference type="ARBA" id="ARBA00023277"/>
    </source>
</evidence>
<dbReference type="InterPro" id="IPR017853">
    <property type="entry name" value="GH"/>
</dbReference>
<organism evidence="12 13">
    <name type="scientific">Actinobacteria bacterium BACL2 MAG-121001-bin67</name>
    <dbReference type="NCBI Taxonomy" id="1655572"/>
    <lineage>
        <taxon>Bacteria</taxon>
        <taxon>Bacillati</taxon>
        <taxon>Actinomycetota</taxon>
        <taxon>Actinomycetes</taxon>
        <taxon>Actinomycetes incertae sedis</taxon>
        <taxon>ac1 cluster</taxon>
    </lineage>
</organism>
<feature type="binding site" evidence="10">
    <location>
        <begin position="398"/>
        <end position="399"/>
    </location>
    <ligand>
        <name>substrate</name>
    </ligand>
</feature>
<feature type="binding site" evidence="10">
    <location>
        <position position="14"/>
    </location>
    <ligand>
        <name>substrate</name>
    </ligand>
</feature>
<dbReference type="AlphaFoldDB" id="A0A0R2P8F3"/>
<evidence type="ECO:0000256" key="4">
    <source>
        <dbReference type="ARBA" id="ARBA00022801"/>
    </source>
</evidence>
<comment type="similarity">
    <text evidence="2 11">Belongs to the glycosyl hydrolase 1 family.</text>
</comment>
<dbReference type="Pfam" id="PF00232">
    <property type="entry name" value="Glyco_hydro_1"/>
    <property type="match status" value="1"/>
</dbReference>
<reference evidence="12 13" key="1">
    <citation type="submission" date="2015-10" db="EMBL/GenBank/DDBJ databases">
        <title>Metagenome-Assembled Genomes uncover a global brackish microbiome.</title>
        <authorList>
            <person name="Hugerth L.W."/>
            <person name="Larsson J."/>
            <person name="Alneberg J."/>
            <person name="Lindh M.V."/>
            <person name="Legrand C."/>
            <person name="Pinhassi J."/>
            <person name="Andersson A.F."/>
        </authorList>
    </citation>
    <scope>NUCLEOTIDE SEQUENCE [LARGE SCALE GENOMIC DNA]</scope>
    <source>
        <strain evidence="12">BACL2 MAG-121001-bin67</strain>
    </source>
</reference>
<evidence type="ECO:0000256" key="5">
    <source>
        <dbReference type="ARBA" id="ARBA00023001"/>
    </source>
</evidence>
<name>A0A0R2P8F3_9ACTN</name>
<keyword evidence="4 11" id="KW-0378">Hydrolase</keyword>
<dbReference type="EC" id="3.2.1.21" evidence="3 11"/>
<dbReference type="PROSITE" id="PS00653">
    <property type="entry name" value="GLYCOSYL_HYDROL_F1_2"/>
    <property type="match status" value="1"/>
</dbReference>
<dbReference type="PRINTS" id="PR00131">
    <property type="entry name" value="GLHYDRLASE1"/>
</dbReference>
<gene>
    <name evidence="12" type="ORF">ABR64_00730</name>
</gene>
<feature type="active site" description="Nucleophile" evidence="9">
    <location>
        <position position="345"/>
    </location>
</feature>